<protein>
    <submittedName>
        <fullName evidence="3">Phage maturation protein</fullName>
    </submittedName>
</protein>
<keyword evidence="1" id="KW-1175">Viral attachment to host cell pilus</keyword>
<keyword evidence="1" id="KW-0946">Virion</keyword>
<proteinExistence type="inferred from homology"/>
<dbReference type="EMBL" id="KX160091">
    <property type="protein sequence ID" value="AOG30804.1"/>
    <property type="molecule type" value="Genomic_RNA"/>
</dbReference>
<reference evidence="3" key="1">
    <citation type="submission" date="2016-04" db="EMBL/GenBank/DDBJ databases">
        <authorList>
            <person name="Evans L.H."/>
            <person name="Alamgir A."/>
            <person name="Owens N."/>
            <person name="Weber N.D."/>
            <person name="Virtaneva K."/>
            <person name="Barbian K."/>
            <person name="Babar A."/>
            <person name="Rosenke K."/>
        </authorList>
    </citation>
    <scope>NUCLEOTIDE SEQUENCE</scope>
    <source>
        <strain evidence="3">WP1</strain>
    </source>
</reference>
<keyword evidence="1" id="KW-1160">Virus entry into host cell</keyword>
<organism evidence="3">
    <name type="scientific">ssRNA phage DC</name>
    <dbReference type="NCBI Taxonomy" id="1892901"/>
    <lineage>
        <taxon>Viruses</taxon>
    </lineage>
</organism>
<accession>A0A1B3Q5U7</accession>
<name>A0A1B3Q5U7_9VIRU</name>
<keyword evidence="1" id="KW-1161">Viral attachment to host cell</keyword>
<keyword evidence="1" id="KW-0945">Host-virus interaction</keyword>
<evidence type="ECO:0000256" key="1">
    <source>
        <dbReference type="ARBA" id="ARBA00023104"/>
    </source>
</evidence>
<evidence type="ECO:0000313" key="3">
    <source>
        <dbReference type="EMBL" id="AOG30804.1"/>
    </source>
</evidence>
<dbReference type="InterPro" id="IPR005563">
    <property type="entry name" value="A_protein"/>
</dbReference>
<evidence type="ECO:0000256" key="2">
    <source>
        <dbReference type="ARBA" id="ARBA00035110"/>
    </source>
</evidence>
<sequence>MCPPSSLVGRRGTQSRFPPAWLTSCKAKILLRRRCNRLRNQREPENKVSQKSDNTSLGKAGIRFRTVRASSAAKVLSYSDGPTLVWAIWSEQAVPAVIDPGWISTTASDLPGYNDCNQYKVDGSMTYEIGLTEKVLIGPTLYSYPVDISRPGKRSLWISKSSDRKTQWFINITAVSEFTRSVKVDSNSYRLVSGVWKPTSSYHGTPQTLRRPRLSLFYSIGSENSINPQKLKSGVRAAFEFSKFEYDVVLRRAGIDFGDLANEAAKSIRSLDINSIAYLRDFIEIGKLTRSITSITELSGTLTDFIHKISGFYLGNHYGTRLTIKDTEKIAKAIDKIDLEYGTQSMFASESAAVEYGGNKYDVTYWLSGRVQNVSDDVLHETETINQAIDQLKNRITRIGLELDILPTFENIWDLIPYSFVLDWFVPIGKTLEHREETSYMQSLPVEDVFMSIKVANAIDDTRYVQGGVLHTEISRKYYVRNCTSRLPLPKMHIEAPKGAQSHWLEASAILLQAVT</sequence>
<dbReference type="Pfam" id="PF03863">
    <property type="entry name" value="Phage_mat-A"/>
    <property type="match status" value="1"/>
</dbReference>
<dbReference type="GO" id="GO:0039666">
    <property type="term" value="P:virion attachment to host cell pilus"/>
    <property type="evidence" value="ECO:0007669"/>
    <property type="project" value="UniProtKB-KW"/>
</dbReference>
<comment type="similarity">
    <text evidence="2">Belongs to the Leviviricetes maturation protein family.</text>
</comment>